<sequence>MGGGIIQLVANGITDLYLTHKPQITFFKSIWKRHTPFSIESMRQDFGNRVLFGETGVSIISHNADLVNKIYVEIILPEIPPLYNTITGEIDPRFGVRWSNKVGYAILERIALQFNQQEIVFMDSQWLDIYHIIYNHQNKALDMMINNKANEFAPFKKKIKLYVPIPFWFCNNIGSSLPMIAMKNTTVQVVVKLRELSKVIEWGPQYYVDVLEDVCMFEKYEIITQGDSQIIFFYYDSILRRLYFNPYKNTLQIPTNSQSSLLWKNPMCLYNTRDYCMNISPNATINHTDLQFDLKFQYTSSNLKLWVDYIYLEKHERSQFVKNTHQYLIEQMQSKILKNINSTSTIEMMFNFKNPVSELVYVLQMKDSYDIFDYKNLDNTPIIKKQSLVLNGMPIFTNIPTYLTNMIQPYCYYNSNFSNTGINTYCFALNNNNIQPSGTCNFSKMEQCKLTLYMFSNKSKQVSIRLYCKNYNVIEIVNGIVKELFF</sequence>
<name>A0A5J6VI65_9VIRU</name>
<organism evidence="6">
    <name type="scientific">Megaviridae environmental sample</name>
    <dbReference type="NCBI Taxonomy" id="1737588"/>
    <lineage>
        <taxon>Viruses</taxon>
        <taxon>Varidnaviria</taxon>
        <taxon>Bamfordvirae</taxon>
        <taxon>Nucleocytoviricota</taxon>
        <taxon>Megaviricetes</taxon>
        <taxon>Imitervirales</taxon>
        <taxon>Mimiviridae</taxon>
        <taxon>environmental samples</taxon>
    </lineage>
</organism>
<dbReference type="InterPro" id="IPR031654">
    <property type="entry name" value="Capsid_N"/>
</dbReference>
<dbReference type="Gene3D" id="2.70.9.10">
    <property type="entry name" value="Adenovirus Type 2 Hexon, domain 4"/>
    <property type="match status" value="1"/>
</dbReference>
<reference evidence="6" key="1">
    <citation type="journal article" date="2019" name="Philos. Trans. R. Soc. Lond., B, Biol. Sci.">
        <title>Targeted metagenomic recovery of four divergent viruses reveals shared and distinctive characteristics of giant viruses of marine eukaryotes.</title>
        <authorList>
            <person name="Needham D.M."/>
            <person name="Poirier C."/>
            <person name="Hehenberger E."/>
            <person name="Jimenez V."/>
            <person name="Swalwell J.E."/>
            <person name="Santoro A.E."/>
            <person name="Worden A.Z."/>
        </authorList>
    </citation>
    <scope>NUCLEOTIDE SEQUENCE</scope>
    <source>
        <strain evidence="6">OPacV-662</strain>
    </source>
</reference>
<evidence type="ECO:0000259" key="4">
    <source>
        <dbReference type="Pfam" id="PF04451"/>
    </source>
</evidence>
<proteinExistence type="predicted"/>
<dbReference type="Pfam" id="PF04451">
    <property type="entry name" value="Capsid_NCLDV"/>
    <property type="match status" value="1"/>
</dbReference>
<evidence type="ECO:0000313" key="6">
    <source>
        <dbReference type="EMBL" id="QFG73610.1"/>
    </source>
</evidence>
<comment type="subcellular location">
    <subcellularLocation>
        <location evidence="1">Virion</location>
    </subcellularLocation>
</comment>
<accession>A0A5J6VI65</accession>
<feature type="domain" description="Major capsid protein C-terminal" evidence="4">
    <location>
        <begin position="316"/>
        <end position="480"/>
    </location>
</feature>
<evidence type="ECO:0000259" key="5">
    <source>
        <dbReference type="Pfam" id="PF16903"/>
    </source>
</evidence>
<keyword evidence="3" id="KW-0946">Virion</keyword>
<feature type="domain" description="Major capsid protein N-terminal" evidence="5">
    <location>
        <begin position="25"/>
        <end position="199"/>
    </location>
</feature>
<evidence type="ECO:0000256" key="2">
    <source>
        <dbReference type="ARBA" id="ARBA00022561"/>
    </source>
</evidence>
<protein>
    <submittedName>
        <fullName evidence="6">Major capsid protein</fullName>
    </submittedName>
</protein>
<evidence type="ECO:0000256" key="1">
    <source>
        <dbReference type="ARBA" id="ARBA00004328"/>
    </source>
</evidence>
<dbReference type="GO" id="GO:0005198">
    <property type="term" value="F:structural molecule activity"/>
    <property type="evidence" value="ECO:0007669"/>
    <property type="project" value="InterPro"/>
</dbReference>
<dbReference type="GO" id="GO:0019028">
    <property type="term" value="C:viral capsid"/>
    <property type="evidence" value="ECO:0007669"/>
    <property type="project" value="UniProtKB-KW"/>
</dbReference>
<dbReference type="InterPro" id="IPR038519">
    <property type="entry name" value="MCP_C_sf"/>
</dbReference>
<evidence type="ECO:0000256" key="3">
    <source>
        <dbReference type="ARBA" id="ARBA00022844"/>
    </source>
</evidence>
<dbReference type="SUPFAM" id="SSF49749">
    <property type="entry name" value="Group II dsDNA viruses VP"/>
    <property type="match status" value="2"/>
</dbReference>
<dbReference type="Pfam" id="PF16903">
    <property type="entry name" value="Capsid_N"/>
    <property type="match status" value="1"/>
</dbReference>
<dbReference type="InterPro" id="IPR007542">
    <property type="entry name" value="MCP_C"/>
</dbReference>
<dbReference type="EMBL" id="MN448266">
    <property type="protein sequence ID" value="QFG73610.1"/>
    <property type="molecule type" value="Genomic_DNA"/>
</dbReference>
<dbReference type="Gene3D" id="2.70.9.20">
    <property type="entry name" value="Major capsid protein Vp54"/>
    <property type="match status" value="1"/>
</dbReference>
<keyword evidence="2" id="KW-0167">Capsid protein</keyword>
<dbReference type="InterPro" id="IPR016112">
    <property type="entry name" value="VP_dsDNA_II"/>
</dbReference>